<protein>
    <recommendedName>
        <fullName evidence="6">Acetate kinase</fullName>
        <ecNumber evidence="6">2.7.2.1</ecNumber>
    </recommendedName>
    <alternativeName>
        <fullName evidence="6">Acetokinase</fullName>
    </alternativeName>
</protein>
<evidence type="ECO:0000256" key="7">
    <source>
        <dbReference type="RuleBase" id="RU003835"/>
    </source>
</evidence>
<dbReference type="EC" id="2.7.2.1" evidence="6"/>
<dbReference type="InterPro" id="IPR000890">
    <property type="entry name" value="Aliphatic_acid_kin_short-chain"/>
</dbReference>
<feature type="binding site" evidence="6">
    <location>
        <position position="14"/>
    </location>
    <ligand>
        <name>ATP</name>
        <dbReference type="ChEBI" id="CHEBI:30616"/>
    </ligand>
</feature>
<evidence type="ECO:0000313" key="8">
    <source>
        <dbReference type="EMBL" id="MCU7552794.1"/>
    </source>
</evidence>
<reference evidence="8" key="1">
    <citation type="submission" date="2022-09" db="EMBL/GenBank/DDBJ databases">
        <authorList>
            <person name="Yuan C."/>
            <person name="Ke Z."/>
        </authorList>
    </citation>
    <scope>NUCLEOTIDE SEQUENCE</scope>
    <source>
        <strain evidence="8">LB-8</strain>
    </source>
</reference>
<dbReference type="GO" id="GO:0006083">
    <property type="term" value="P:acetate metabolic process"/>
    <property type="evidence" value="ECO:0007669"/>
    <property type="project" value="TreeGrafter"/>
</dbReference>
<evidence type="ECO:0000256" key="6">
    <source>
        <dbReference type="HAMAP-Rule" id="MF_00020"/>
    </source>
</evidence>
<feature type="binding site" evidence="6">
    <location>
        <begin position="283"/>
        <end position="285"/>
    </location>
    <ligand>
        <name>ATP</name>
        <dbReference type="ChEBI" id="CHEBI:30616"/>
    </ligand>
</feature>
<evidence type="ECO:0000256" key="2">
    <source>
        <dbReference type="ARBA" id="ARBA00022679"/>
    </source>
</evidence>
<name>A0A9X2XQ65_9BACT</name>
<keyword evidence="6" id="KW-0479">Metal-binding</keyword>
<keyword evidence="2 6" id="KW-0808">Transferase</keyword>
<organism evidence="8 9">
    <name type="scientific">Paraflavisolibacter caeni</name>
    <dbReference type="NCBI Taxonomy" id="2982496"/>
    <lineage>
        <taxon>Bacteria</taxon>
        <taxon>Pseudomonadati</taxon>
        <taxon>Bacteroidota</taxon>
        <taxon>Chitinophagia</taxon>
        <taxon>Chitinophagales</taxon>
        <taxon>Chitinophagaceae</taxon>
        <taxon>Paraflavisolibacter</taxon>
    </lineage>
</organism>
<feature type="active site" description="Proton donor/acceptor" evidence="6">
    <location>
        <position position="151"/>
    </location>
</feature>
<comment type="subcellular location">
    <subcellularLocation>
        <location evidence="6">Cytoplasm</location>
    </subcellularLocation>
</comment>
<keyword evidence="9" id="KW-1185">Reference proteome</keyword>
<dbReference type="PANTHER" id="PTHR21060:SF15">
    <property type="entry name" value="ACETATE KINASE-RELATED"/>
    <property type="match status" value="1"/>
</dbReference>
<feature type="binding site" evidence="6">
    <location>
        <begin position="331"/>
        <end position="335"/>
    </location>
    <ligand>
        <name>ATP</name>
        <dbReference type="ChEBI" id="CHEBI:30616"/>
    </ligand>
</feature>
<dbReference type="PROSITE" id="PS01076">
    <property type="entry name" value="ACETATE_KINASE_2"/>
    <property type="match status" value="1"/>
</dbReference>
<feature type="binding site" evidence="6">
    <location>
        <begin position="209"/>
        <end position="213"/>
    </location>
    <ligand>
        <name>ATP</name>
        <dbReference type="ChEBI" id="CHEBI:30616"/>
    </ligand>
</feature>
<keyword evidence="3 6" id="KW-0547">Nucleotide-binding</keyword>
<keyword evidence="5 6" id="KW-0067">ATP-binding</keyword>
<keyword evidence="6" id="KW-0460">Magnesium</keyword>
<dbReference type="EMBL" id="JAOTIF010000047">
    <property type="protein sequence ID" value="MCU7552794.1"/>
    <property type="molecule type" value="Genomic_DNA"/>
</dbReference>
<feature type="binding site" evidence="6">
    <location>
        <position position="94"/>
    </location>
    <ligand>
        <name>substrate</name>
    </ligand>
</feature>
<dbReference type="Proteomes" id="UP001155483">
    <property type="component" value="Unassembled WGS sequence"/>
</dbReference>
<evidence type="ECO:0000256" key="5">
    <source>
        <dbReference type="ARBA" id="ARBA00022840"/>
    </source>
</evidence>
<dbReference type="RefSeq" id="WP_279300230.1">
    <property type="nucleotide sequence ID" value="NZ_JAOTIF010000047.1"/>
</dbReference>
<dbReference type="Gene3D" id="3.30.420.40">
    <property type="match status" value="2"/>
</dbReference>
<comment type="pathway">
    <text evidence="6">Metabolic intermediate biosynthesis; acetyl-CoA biosynthesis; acetyl-CoA from acetate: step 1/2.</text>
</comment>
<evidence type="ECO:0000313" key="9">
    <source>
        <dbReference type="Proteomes" id="UP001155483"/>
    </source>
</evidence>
<reference evidence="8" key="2">
    <citation type="submission" date="2023-04" db="EMBL/GenBank/DDBJ databases">
        <title>Paracnuella aquatica gen. nov., sp. nov., a member of the family Chitinophagaceae isolated from a hot spring.</title>
        <authorList>
            <person name="Wang C."/>
        </authorList>
    </citation>
    <scope>NUCLEOTIDE SEQUENCE</scope>
    <source>
        <strain evidence="8">LB-8</strain>
    </source>
</reference>
<evidence type="ECO:0000256" key="1">
    <source>
        <dbReference type="ARBA" id="ARBA00008748"/>
    </source>
</evidence>
<dbReference type="PRINTS" id="PR00471">
    <property type="entry name" value="ACETATEKNASE"/>
</dbReference>
<evidence type="ECO:0000256" key="4">
    <source>
        <dbReference type="ARBA" id="ARBA00022777"/>
    </source>
</evidence>
<accession>A0A9X2XQ65</accession>
<feature type="site" description="Transition state stabilizer" evidence="6">
    <location>
        <position position="183"/>
    </location>
</feature>
<proteinExistence type="inferred from homology"/>
<dbReference type="InterPro" id="IPR043129">
    <property type="entry name" value="ATPase_NBD"/>
</dbReference>
<comment type="similarity">
    <text evidence="1 6 7">Belongs to the acetokinase family.</text>
</comment>
<dbReference type="SUPFAM" id="SSF53067">
    <property type="entry name" value="Actin-like ATPase domain"/>
    <property type="match status" value="2"/>
</dbReference>
<dbReference type="InterPro" id="IPR004372">
    <property type="entry name" value="Ac/propionate_kinase"/>
</dbReference>
<comment type="function">
    <text evidence="6">Catalyzes the formation of acetyl phosphate from acetate and ATP. Can also catalyze the reverse reaction.</text>
</comment>
<comment type="cofactor">
    <cofactor evidence="6">
        <name>Mg(2+)</name>
        <dbReference type="ChEBI" id="CHEBI:18420"/>
    </cofactor>
    <cofactor evidence="6">
        <name>Mn(2+)</name>
        <dbReference type="ChEBI" id="CHEBI:29035"/>
    </cofactor>
    <text evidence="6">Mg(2+). Can also accept Mn(2+).</text>
</comment>
<keyword evidence="6" id="KW-0963">Cytoplasm</keyword>
<gene>
    <name evidence="6" type="primary">ackA</name>
    <name evidence="8" type="ORF">OCK74_26990</name>
</gene>
<dbReference type="InterPro" id="IPR023865">
    <property type="entry name" value="Aliphatic_acid_kinase_CS"/>
</dbReference>
<sequence>MNIFVVNSGSSSIKYQLFKMPNDNPICTGLVERIGLENSIITHKVYINSEEKVIKRVLDLVDHEAGLNEVAHLLMEPEIGVIQDPAEINAVGHRVVHGGESFASTTIITKEVKEEIKKLFSLAPLHNPANYLGIEVAEKIFTKAKQVAVFDTAFHQTMPEKAFRYAIPQNLYTEMGIRAYGFHGTSHKYVAQQTLQYLNNKNAKIITIHLGNGCSMAAVDSGKCIDTSMGFGPLSGLVMGTRSGDLDPSVIFHMVNQLGYSLDQVSTLLNKHSGMHGLTGFSDMRDILKSIAEGDKNAKMAYDLYAYRIKKYIGAYAAVLNGLDAIVFTAGVGENDSNIRQLICADMDFLGIKINEEKNNIRSKGIREINTDDARVKVLVVPTNEELEIAEQCFELLTEKATAAV</sequence>
<evidence type="ECO:0000256" key="3">
    <source>
        <dbReference type="ARBA" id="ARBA00022741"/>
    </source>
</evidence>
<feature type="binding site" evidence="6">
    <location>
        <position position="385"/>
    </location>
    <ligand>
        <name>Mg(2+)</name>
        <dbReference type="ChEBI" id="CHEBI:18420"/>
    </ligand>
</feature>
<dbReference type="PANTHER" id="PTHR21060">
    <property type="entry name" value="ACETATE KINASE"/>
    <property type="match status" value="1"/>
</dbReference>
<dbReference type="GO" id="GO:0006085">
    <property type="term" value="P:acetyl-CoA biosynthetic process"/>
    <property type="evidence" value="ECO:0007669"/>
    <property type="project" value="UniProtKB-UniRule"/>
</dbReference>
<dbReference type="GO" id="GO:0000287">
    <property type="term" value="F:magnesium ion binding"/>
    <property type="evidence" value="ECO:0007669"/>
    <property type="project" value="UniProtKB-UniRule"/>
</dbReference>
<dbReference type="Pfam" id="PF00871">
    <property type="entry name" value="Acetate_kinase"/>
    <property type="match status" value="1"/>
</dbReference>
<feature type="site" description="Transition state stabilizer" evidence="6">
    <location>
        <position position="242"/>
    </location>
</feature>
<dbReference type="GO" id="GO:0005524">
    <property type="term" value="F:ATP binding"/>
    <property type="evidence" value="ECO:0007669"/>
    <property type="project" value="UniProtKB-KW"/>
</dbReference>
<dbReference type="PIRSF" id="PIRSF000722">
    <property type="entry name" value="Acetate_prop_kin"/>
    <property type="match status" value="1"/>
</dbReference>
<dbReference type="HAMAP" id="MF_00020">
    <property type="entry name" value="Acetate_kinase"/>
    <property type="match status" value="1"/>
</dbReference>
<dbReference type="AlphaFoldDB" id="A0A9X2XQ65"/>
<dbReference type="NCBIfam" id="TIGR00016">
    <property type="entry name" value="ackA"/>
    <property type="match status" value="1"/>
</dbReference>
<dbReference type="GO" id="GO:0008776">
    <property type="term" value="F:acetate kinase activity"/>
    <property type="evidence" value="ECO:0007669"/>
    <property type="project" value="UniProtKB-UniRule"/>
</dbReference>
<comment type="catalytic activity">
    <reaction evidence="6">
        <text>acetate + ATP = acetyl phosphate + ADP</text>
        <dbReference type="Rhea" id="RHEA:11352"/>
        <dbReference type="ChEBI" id="CHEBI:22191"/>
        <dbReference type="ChEBI" id="CHEBI:30089"/>
        <dbReference type="ChEBI" id="CHEBI:30616"/>
        <dbReference type="ChEBI" id="CHEBI:456216"/>
        <dbReference type="EC" id="2.7.2.1"/>
    </reaction>
</comment>
<comment type="caution">
    <text evidence="8">The sequence shown here is derived from an EMBL/GenBank/DDBJ whole genome shotgun (WGS) entry which is preliminary data.</text>
</comment>
<feature type="binding site" evidence="6">
    <location>
        <position position="7"/>
    </location>
    <ligand>
        <name>Mg(2+)</name>
        <dbReference type="ChEBI" id="CHEBI:18420"/>
    </ligand>
</feature>
<comment type="subunit">
    <text evidence="6">Homodimer.</text>
</comment>
<keyword evidence="4 6" id="KW-0418">Kinase</keyword>
<dbReference type="CDD" id="cd24010">
    <property type="entry name" value="ASKHA_NBD_AcK_PK"/>
    <property type="match status" value="1"/>
</dbReference>
<dbReference type="GO" id="GO:0005737">
    <property type="term" value="C:cytoplasm"/>
    <property type="evidence" value="ECO:0007669"/>
    <property type="project" value="UniProtKB-SubCell"/>
</dbReference>